<dbReference type="KEGG" id="acij:JS278_01965"/>
<accession>A0A344UV23</accession>
<gene>
    <name evidence="1" type="ORF">JS278_01965</name>
</gene>
<organism evidence="1 2">
    <name type="scientific">Acidipropionibacterium virtanenii</name>
    <dbReference type="NCBI Taxonomy" id="2057246"/>
    <lineage>
        <taxon>Bacteria</taxon>
        <taxon>Bacillati</taxon>
        <taxon>Actinomycetota</taxon>
        <taxon>Actinomycetes</taxon>
        <taxon>Propionibacteriales</taxon>
        <taxon>Propionibacteriaceae</taxon>
        <taxon>Acidipropionibacterium</taxon>
    </lineage>
</organism>
<evidence type="ECO:0000313" key="1">
    <source>
        <dbReference type="EMBL" id="AXE39121.1"/>
    </source>
</evidence>
<sequence length="149" mass="16116">MKSRESRRTVSTVLAIILTCGALLMTGCGNAEKLEAYEIGNDSVASVNSVVGTRTVSGVSSGKNNGSSYKQYSYESQTVTKDLVDYLLKTLVKDGWTPTVDFNLEEIPGKAQLATKSTEAGKVILMDVSYKQADYTIKITQMKGTLKSK</sequence>
<proteinExistence type="predicted"/>
<name>A0A344UV23_9ACTN</name>
<dbReference type="Proteomes" id="UP000251995">
    <property type="component" value="Chromosome"/>
</dbReference>
<protein>
    <recommendedName>
        <fullName evidence="3">Lipoprotein</fullName>
    </recommendedName>
</protein>
<dbReference type="PROSITE" id="PS51257">
    <property type="entry name" value="PROKAR_LIPOPROTEIN"/>
    <property type="match status" value="1"/>
</dbReference>
<keyword evidence="2" id="KW-1185">Reference proteome</keyword>
<reference evidence="1 2" key="1">
    <citation type="submission" date="2017-12" db="EMBL/GenBank/DDBJ databases">
        <title>The whole genome sequence of the Acidipropionibacterium virtanenii sp. nov. type strain JS278.</title>
        <authorList>
            <person name="Laine P."/>
            <person name="Deptula P."/>
            <person name="Varmanen P."/>
            <person name="Auvinen P."/>
        </authorList>
    </citation>
    <scope>NUCLEOTIDE SEQUENCE [LARGE SCALE GENOMIC DNA]</scope>
    <source>
        <strain evidence="1 2">JS278</strain>
    </source>
</reference>
<evidence type="ECO:0000313" key="2">
    <source>
        <dbReference type="Proteomes" id="UP000251995"/>
    </source>
</evidence>
<dbReference type="AlphaFoldDB" id="A0A344UV23"/>
<evidence type="ECO:0008006" key="3">
    <source>
        <dbReference type="Google" id="ProtNLM"/>
    </source>
</evidence>
<dbReference type="EMBL" id="CP025198">
    <property type="protein sequence ID" value="AXE39121.1"/>
    <property type="molecule type" value="Genomic_DNA"/>
</dbReference>